<keyword evidence="2 4" id="KW-0863">Zinc-finger</keyword>
<feature type="compositionally biased region" description="Basic and acidic residues" evidence="5">
    <location>
        <begin position="340"/>
        <end position="352"/>
    </location>
</feature>
<feature type="domain" description="C2H2-type" evidence="6">
    <location>
        <begin position="798"/>
        <end position="825"/>
    </location>
</feature>
<dbReference type="CDD" id="cd11657">
    <property type="entry name" value="TIN2_N"/>
    <property type="match status" value="1"/>
</dbReference>
<dbReference type="Pfam" id="PF14973">
    <property type="entry name" value="TINF2_N"/>
    <property type="match status" value="1"/>
</dbReference>
<keyword evidence="3" id="KW-0862">Zinc</keyword>
<keyword evidence="1" id="KW-0479">Metal-binding</keyword>
<dbReference type="SMART" id="SM00355">
    <property type="entry name" value="ZnF_C2H2"/>
    <property type="match status" value="8"/>
</dbReference>
<dbReference type="FunFam" id="3.30.160.60:FF:000446">
    <property type="entry name" value="Zinc finger protein"/>
    <property type="match status" value="1"/>
</dbReference>
<evidence type="ECO:0000256" key="3">
    <source>
        <dbReference type="ARBA" id="ARBA00022833"/>
    </source>
</evidence>
<feature type="region of interest" description="Disordered" evidence="5">
    <location>
        <begin position="531"/>
        <end position="564"/>
    </location>
</feature>
<comment type="caution">
    <text evidence="7">The sequence shown here is derived from an EMBL/GenBank/DDBJ whole genome shotgun (WGS) entry which is preliminary data.</text>
</comment>
<evidence type="ECO:0000313" key="8">
    <source>
        <dbReference type="Proteomes" id="UP001557470"/>
    </source>
</evidence>
<name>A0ABD0W2K7_UMBPY</name>
<keyword evidence="8" id="KW-1185">Reference proteome</keyword>
<sequence>MLKGGPIYPSCKKRCKQSTYIIYYSYYLSFSIMFSLNLEEPTVNRGGPPFPLPALRLCIPPLRLFSAAMWQVVERGDIMDYGKLEEFVAFVTETVPELLCFKQRTQLILGLRAKLVLELCRTEPTAEFQAIQSHLDRIHAATLHLGKADSCHTEGKASELNFCALVQTLVRDPAKREHFFQEIFPVEFGPKYDTALRTLLWEFISRLEQLLPVPDLKQTVSWFSTEASLLEDCINSVSQPLQLKNLLEYHRKQGYLASTVTSSSIAGDCIFSSLKLTPSAVVEMATKMTETDLQSESMDGCMDLTVCSHQMRTECVVVTEYAEVELGTCMFTGEDRAMTVEETDSRRQRDDQSGTNLQCNETAPMSDDTDQGSSKGERDHPDVATSCLHRKPTVHTQRPAVTDLPVPTASPSQPLRMNKKLWVKKAKSKPKSQGQVKTFKKDADITMSIPLNLLPKSSEKKKESDTFPNTSAISSTINTADISYESSSLIFACSQCQIVHTDVITFQQHLKELHPEEHSRLLVAGELETEMPPGHFSNTSLQPHPSDMPRAPGKPRKHTARSKTCSTCGRSYSRAADMRRHQRSHTGERPYKCTHCERSFQYPFDLKRHQRKGTGSGPSPCCPYVEGFDQKDDLKAQCSVAHLGHWSGSDSDDKVGIKSTLRAKLENNESSPGEEGLQKYPECDVPFSQESQLKQHRLIHSNGDPLRCKRCSKTCHDADALAKHVQMHHGAHLFQCSMCKTTFTQLACLRQHYLTMHKVHRRIHTGERPYSCSVCGNCYNSNTPLKRHMLSHTGEKPHVCVKCGKAYNRLHLLRTHEQAHAATEATC</sequence>
<evidence type="ECO:0000256" key="4">
    <source>
        <dbReference type="PROSITE-ProRule" id="PRU00042"/>
    </source>
</evidence>
<proteinExistence type="predicted"/>
<evidence type="ECO:0000313" key="7">
    <source>
        <dbReference type="EMBL" id="KAL0963123.1"/>
    </source>
</evidence>
<dbReference type="AlphaFoldDB" id="A0ABD0W2K7"/>
<feature type="domain" description="C2H2-type" evidence="6">
    <location>
        <begin position="563"/>
        <end position="590"/>
    </location>
</feature>
<dbReference type="Gene3D" id="3.30.160.60">
    <property type="entry name" value="Classic Zinc Finger"/>
    <property type="match status" value="6"/>
</dbReference>
<organism evidence="7 8">
    <name type="scientific">Umbra pygmaea</name>
    <name type="common">Eastern mudminnow</name>
    <dbReference type="NCBI Taxonomy" id="75934"/>
    <lineage>
        <taxon>Eukaryota</taxon>
        <taxon>Metazoa</taxon>
        <taxon>Chordata</taxon>
        <taxon>Craniata</taxon>
        <taxon>Vertebrata</taxon>
        <taxon>Euteleostomi</taxon>
        <taxon>Actinopterygii</taxon>
        <taxon>Neopterygii</taxon>
        <taxon>Teleostei</taxon>
        <taxon>Protacanthopterygii</taxon>
        <taxon>Esociformes</taxon>
        <taxon>Umbridae</taxon>
        <taxon>Umbra</taxon>
    </lineage>
</organism>
<dbReference type="PANTHER" id="PTHR15512">
    <property type="entry name" value="TERF1-INTERACTING NUCLEAR FACTOR 2"/>
    <property type="match status" value="1"/>
</dbReference>
<dbReference type="PANTHER" id="PTHR15512:SF2">
    <property type="match status" value="1"/>
</dbReference>
<dbReference type="EMBL" id="JAGEUA010000011">
    <property type="protein sequence ID" value="KAL0963123.1"/>
    <property type="molecule type" value="Genomic_DNA"/>
</dbReference>
<evidence type="ECO:0000259" key="6">
    <source>
        <dbReference type="PROSITE" id="PS50157"/>
    </source>
</evidence>
<evidence type="ECO:0000256" key="1">
    <source>
        <dbReference type="ARBA" id="ARBA00022723"/>
    </source>
</evidence>
<feature type="domain" description="C2H2-type" evidence="6">
    <location>
        <begin position="591"/>
        <end position="618"/>
    </location>
</feature>
<dbReference type="InterPro" id="IPR013087">
    <property type="entry name" value="Znf_C2H2_type"/>
</dbReference>
<accession>A0ABD0W2K7</accession>
<dbReference type="Pfam" id="PF00096">
    <property type="entry name" value="zf-C2H2"/>
    <property type="match status" value="3"/>
</dbReference>
<feature type="domain" description="C2H2-type" evidence="6">
    <location>
        <begin position="734"/>
        <end position="769"/>
    </location>
</feature>
<dbReference type="SUPFAM" id="SSF57667">
    <property type="entry name" value="beta-beta-alpha zinc fingers"/>
    <property type="match status" value="3"/>
</dbReference>
<dbReference type="InterPro" id="IPR029400">
    <property type="entry name" value="TINF2_N"/>
</dbReference>
<evidence type="ECO:0000256" key="5">
    <source>
        <dbReference type="SAM" id="MobiDB-lite"/>
    </source>
</evidence>
<gene>
    <name evidence="7" type="ORF">UPYG_G00350040</name>
</gene>
<feature type="region of interest" description="Disordered" evidence="5">
    <location>
        <begin position="340"/>
        <end position="395"/>
    </location>
</feature>
<feature type="domain" description="C2H2-type" evidence="6">
    <location>
        <begin position="770"/>
        <end position="797"/>
    </location>
</feature>
<feature type="compositionally biased region" description="Polar residues" evidence="5">
    <location>
        <begin position="353"/>
        <end position="363"/>
    </location>
</feature>
<dbReference type="InterPro" id="IPR036236">
    <property type="entry name" value="Znf_C2H2_sf"/>
</dbReference>
<feature type="domain" description="C2H2-type" evidence="6">
    <location>
        <begin position="678"/>
        <end position="705"/>
    </location>
</feature>
<dbReference type="InterPro" id="IPR039098">
    <property type="entry name" value="TINF2"/>
</dbReference>
<evidence type="ECO:0000256" key="2">
    <source>
        <dbReference type="ARBA" id="ARBA00022771"/>
    </source>
</evidence>
<reference evidence="7 8" key="1">
    <citation type="submission" date="2024-06" db="EMBL/GenBank/DDBJ databases">
        <authorList>
            <person name="Pan Q."/>
            <person name="Wen M."/>
            <person name="Jouanno E."/>
            <person name="Zahm M."/>
            <person name="Klopp C."/>
            <person name="Cabau C."/>
            <person name="Louis A."/>
            <person name="Berthelot C."/>
            <person name="Parey E."/>
            <person name="Roest Crollius H."/>
            <person name="Montfort J."/>
            <person name="Robinson-Rechavi M."/>
            <person name="Bouchez O."/>
            <person name="Lampietro C."/>
            <person name="Lopez Roques C."/>
            <person name="Donnadieu C."/>
            <person name="Postlethwait J."/>
            <person name="Bobe J."/>
            <person name="Verreycken H."/>
            <person name="Guiguen Y."/>
        </authorList>
    </citation>
    <scope>NUCLEOTIDE SEQUENCE [LARGE SCALE GENOMIC DNA]</scope>
    <source>
        <strain evidence="7">Up_M1</strain>
        <tissue evidence="7">Testis</tissue>
    </source>
</reference>
<feature type="domain" description="C2H2-type" evidence="6">
    <location>
        <begin position="706"/>
        <end position="733"/>
    </location>
</feature>
<dbReference type="PROSITE" id="PS00028">
    <property type="entry name" value="ZINC_FINGER_C2H2_1"/>
    <property type="match status" value="5"/>
</dbReference>
<dbReference type="PROSITE" id="PS50157">
    <property type="entry name" value="ZINC_FINGER_C2H2_2"/>
    <property type="match status" value="7"/>
</dbReference>
<dbReference type="FunFam" id="3.30.160.60:FF:002343">
    <property type="entry name" value="Zinc finger protein 33A"/>
    <property type="match status" value="2"/>
</dbReference>
<dbReference type="GO" id="GO:0008270">
    <property type="term" value="F:zinc ion binding"/>
    <property type="evidence" value="ECO:0007669"/>
    <property type="project" value="UniProtKB-KW"/>
</dbReference>
<protein>
    <recommendedName>
        <fullName evidence="6">C2H2-type domain-containing protein</fullName>
    </recommendedName>
</protein>
<dbReference type="Proteomes" id="UP001557470">
    <property type="component" value="Unassembled WGS sequence"/>
</dbReference>